<name>A0AAD7TL55_9APHY</name>
<gene>
    <name evidence="4" type="ORF">ONZ51_g9526</name>
</gene>
<evidence type="ECO:0000256" key="2">
    <source>
        <dbReference type="SAM" id="Phobius"/>
    </source>
</evidence>
<reference evidence="4" key="1">
    <citation type="submission" date="2022-11" db="EMBL/GenBank/DDBJ databases">
        <title>Genome Sequence of Cubamyces cubensis.</title>
        <authorList>
            <person name="Buettner E."/>
        </authorList>
    </citation>
    <scope>NUCLEOTIDE SEQUENCE</scope>
    <source>
        <strain evidence="4">MPL-01</strain>
    </source>
</reference>
<dbReference type="AlphaFoldDB" id="A0AAD7TL55"/>
<sequence length="368" mass="40188">MSVLANSAASVGVMGDSAGIGMLPIVPKLDNTFGAVLLGTCFGLILYGLTAHQTYRYFRLYPNDVPIIKALVVGNIPYRSVYSHVLLLLDDKLLQPSRAPVRCLVAQGERFTLVAHRSSVDLVACNSPQLLPVVTGTVIFVCHGFYARRVYLIGGLYKPLVIVIAGFMLGELAFVIAATTESFIQATFAAWEHYTWLISAGFGCAVGADLVLTTTLIVVLHRSRTGFKSTDSMIDILIIYTINTGLLTGIFSLLSLIFAVVEPSNLIYVALNMVSTRSYANSVLAVLNSRRSLVERRFAQLDAGTFGMSALDSDTKRPSRSEAFQLPQLRPKVIDIKVDTENMQHRDVASESQDTSSLDDAFRHKETV</sequence>
<organism evidence="4 5">
    <name type="scientific">Trametes cubensis</name>
    <dbReference type="NCBI Taxonomy" id="1111947"/>
    <lineage>
        <taxon>Eukaryota</taxon>
        <taxon>Fungi</taxon>
        <taxon>Dikarya</taxon>
        <taxon>Basidiomycota</taxon>
        <taxon>Agaricomycotina</taxon>
        <taxon>Agaricomycetes</taxon>
        <taxon>Polyporales</taxon>
        <taxon>Polyporaceae</taxon>
        <taxon>Trametes</taxon>
    </lineage>
</organism>
<accession>A0AAD7TL55</accession>
<keyword evidence="5" id="KW-1185">Reference proteome</keyword>
<dbReference type="Proteomes" id="UP001215151">
    <property type="component" value="Unassembled WGS sequence"/>
</dbReference>
<feature type="transmembrane region" description="Helical" evidence="2">
    <location>
        <begin position="196"/>
        <end position="220"/>
    </location>
</feature>
<evidence type="ECO:0000256" key="1">
    <source>
        <dbReference type="SAM" id="MobiDB-lite"/>
    </source>
</evidence>
<protein>
    <recommendedName>
        <fullName evidence="3">DUF6534 domain-containing protein</fullName>
    </recommendedName>
</protein>
<keyword evidence="2" id="KW-0812">Transmembrane</keyword>
<keyword evidence="2" id="KW-0472">Membrane</keyword>
<dbReference type="InterPro" id="IPR045339">
    <property type="entry name" value="DUF6534"/>
</dbReference>
<dbReference type="PANTHER" id="PTHR40465">
    <property type="entry name" value="CHROMOSOME 1, WHOLE GENOME SHOTGUN SEQUENCE"/>
    <property type="match status" value="1"/>
</dbReference>
<evidence type="ECO:0000259" key="3">
    <source>
        <dbReference type="Pfam" id="PF20152"/>
    </source>
</evidence>
<proteinExistence type="predicted"/>
<evidence type="ECO:0000313" key="4">
    <source>
        <dbReference type="EMBL" id="KAJ8468609.1"/>
    </source>
</evidence>
<feature type="transmembrane region" description="Helical" evidence="2">
    <location>
        <begin position="156"/>
        <end position="176"/>
    </location>
</feature>
<feature type="domain" description="DUF6534" evidence="3">
    <location>
        <begin position="206"/>
        <end position="292"/>
    </location>
</feature>
<evidence type="ECO:0000313" key="5">
    <source>
        <dbReference type="Proteomes" id="UP001215151"/>
    </source>
</evidence>
<feature type="transmembrane region" description="Helical" evidence="2">
    <location>
        <begin position="266"/>
        <end position="287"/>
    </location>
</feature>
<feature type="transmembrane region" description="Helical" evidence="2">
    <location>
        <begin position="32"/>
        <end position="50"/>
    </location>
</feature>
<comment type="caution">
    <text evidence="4">The sequence shown here is derived from an EMBL/GenBank/DDBJ whole genome shotgun (WGS) entry which is preliminary data.</text>
</comment>
<feature type="transmembrane region" description="Helical" evidence="2">
    <location>
        <begin position="232"/>
        <end position="260"/>
    </location>
</feature>
<dbReference type="EMBL" id="JAPEVG010000328">
    <property type="protein sequence ID" value="KAJ8468609.1"/>
    <property type="molecule type" value="Genomic_DNA"/>
</dbReference>
<dbReference type="Pfam" id="PF20152">
    <property type="entry name" value="DUF6534"/>
    <property type="match status" value="1"/>
</dbReference>
<feature type="region of interest" description="Disordered" evidence="1">
    <location>
        <begin position="344"/>
        <end position="368"/>
    </location>
</feature>
<dbReference type="PANTHER" id="PTHR40465:SF1">
    <property type="entry name" value="DUF6534 DOMAIN-CONTAINING PROTEIN"/>
    <property type="match status" value="1"/>
</dbReference>
<keyword evidence="2" id="KW-1133">Transmembrane helix</keyword>